<dbReference type="Proteomes" id="UP000694408">
    <property type="component" value="Unplaced"/>
</dbReference>
<protein>
    <submittedName>
        <fullName evidence="1">Uncharacterized protein</fullName>
    </submittedName>
</protein>
<reference evidence="1" key="2">
    <citation type="submission" date="2025-09" db="UniProtKB">
        <authorList>
            <consortium name="Ensembl"/>
        </authorList>
    </citation>
    <scope>IDENTIFICATION</scope>
</reference>
<proteinExistence type="predicted"/>
<name>A0A8C5IVN0_JUNHY</name>
<dbReference type="AlphaFoldDB" id="A0A8C5IVN0"/>
<evidence type="ECO:0000313" key="1">
    <source>
        <dbReference type="Ensembl" id="ENSJHYP00000009763.1"/>
    </source>
</evidence>
<dbReference type="Ensembl" id="ENSJHYT00000011807.1">
    <property type="protein sequence ID" value="ENSJHYP00000009763.1"/>
    <property type="gene ID" value="ENSJHYG00000007672.1"/>
</dbReference>
<evidence type="ECO:0000313" key="2">
    <source>
        <dbReference type="Proteomes" id="UP000694408"/>
    </source>
</evidence>
<accession>A0A8C5IVN0</accession>
<keyword evidence="2" id="KW-1185">Reference proteome</keyword>
<sequence length="101" mass="10856">MAAQRICLALPTDTLSRAENGPIQAAPGEESHRARRASEARNYIFTATIPSTCPCCLHCSLTLSPFFHAEDSISGAGNKSLYLFRGKKGIIGALLLHLQSL</sequence>
<reference evidence="1" key="1">
    <citation type="submission" date="2025-08" db="UniProtKB">
        <authorList>
            <consortium name="Ensembl"/>
        </authorList>
    </citation>
    <scope>IDENTIFICATION</scope>
</reference>
<organism evidence="1 2">
    <name type="scientific">Junco hyemalis</name>
    <name type="common">Dark-eyed junco</name>
    <dbReference type="NCBI Taxonomy" id="40217"/>
    <lineage>
        <taxon>Eukaryota</taxon>
        <taxon>Metazoa</taxon>
        <taxon>Chordata</taxon>
        <taxon>Craniata</taxon>
        <taxon>Vertebrata</taxon>
        <taxon>Euteleostomi</taxon>
        <taxon>Archelosauria</taxon>
        <taxon>Archosauria</taxon>
        <taxon>Dinosauria</taxon>
        <taxon>Saurischia</taxon>
        <taxon>Theropoda</taxon>
        <taxon>Coelurosauria</taxon>
        <taxon>Aves</taxon>
        <taxon>Neognathae</taxon>
        <taxon>Neoaves</taxon>
        <taxon>Telluraves</taxon>
        <taxon>Australaves</taxon>
        <taxon>Passeriformes</taxon>
        <taxon>Passerellidae</taxon>
        <taxon>Junco</taxon>
    </lineage>
</organism>